<organism evidence="2 3">
    <name type="scientific">Plectus sambesii</name>
    <dbReference type="NCBI Taxonomy" id="2011161"/>
    <lineage>
        <taxon>Eukaryota</taxon>
        <taxon>Metazoa</taxon>
        <taxon>Ecdysozoa</taxon>
        <taxon>Nematoda</taxon>
        <taxon>Chromadorea</taxon>
        <taxon>Plectida</taxon>
        <taxon>Plectina</taxon>
        <taxon>Plectoidea</taxon>
        <taxon>Plectidae</taxon>
        <taxon>Plectus</taxon>
    </lineage>
</organism>
<evidence type="ECO:0000256" key="1">
    <source>
        <dbReference type="SAM" id="MobiDB-lite"/>
    </source>
</evidence>
<evidence type="ECO:0000313" key="2">
    <source>
        <dbReference type="Proteomes" id="UP000887566"/>
    </source>
</evidence>
<accession>A0A914WNJ5</accession>
<reference evidence="3" key="1">
    <citation type="submission" date="2022-11" db="UniProtKB">
        <authorList>
            <consortium name="WormBaseParasite"/>
        </authorList>
    </citation>
    <scope>IDENTIFICATION</scope>
</reference>
<name>A0A914WNJ5_9BILA</name>
<sequence length="108" mass="12041">MGTTLTGGWSESAESLVFFRGKEADDGQQSTDDSGAVRTPKEEERRQLKPANFTAGELQFCASQEELKSLQDLFVEGCCSLYHDILDCLNDDTDSEVRLFFSYHCAIC</sequence>
<keyword evidence="2" id="KW-1185">Reference proteome</keyword>
<evidence type="ECO:0000313" key="3">
    <source>
        <dbReference type="WBParaSite" id="PSAMB.scaffold4391size14797.g24193.t1"/>
    </source>
</evidence>
<feature type="region of interest" description="Disordered" evidence="1">
    <location>
        <begin position="22"/>
        <end position="48"/>
    </location>
</feature>
<dbReference type="Proteomes" id="UP000887566">
    <property type="component" value="Unplaced"/>
</dbReference>
<proteinExistence type="predicted"/>
<dbReference type="WBParaSite" id="PSAMB.scaffold4391size14797.g24193.t1">
    <property type="protein sequence ID" value="PSAMB.scaffold4391size14797.g24193.t1"/>
    <property type="gene ID" value="PSAMB.scaffold4391size14797.g24193"/>
</dbReference>
<protein>
    <submittedName>
        <fullName evidence="3">Uncharacterized protein</fullName>
    </submittedName>
</protein>
<dbReference type="AlphaFoldDB" id="A0A914WNJ5"/>